<reference evidence="3" key="1">
    <citation type="submission" date="2023-06" db="EMBL/GenBank/DDBJ databases">
        <title>Reference genome for the Northern bat (Eptesicus nilssonii), a most northern bat species.</title>
        <authorList>
            <person name="Laine V.N."/>
            <person name="Pulliainen A.T."/>
            <person name="Lilley T.M."/>
        </authorList>
    </citation>
    <scope>NUCLEOTIDE SEQUENCE</scope>
    <source>
        <strain evidence="3">BLF_Eptnil</strain>
        <tissue evidence="3">Kidney</tissue>
    </source>
</reference>
<dbReference type="PROSITE" id="PS50994">
    <property type="entry name" value="INTEGRASE"/>
    <property type="match status" value="1"/>
</dbReference>
<organism evidence="3 4">
    <name type="scientific">Cnephaeus nilssonii</name>
    <name type="common">Northern bat</name>
    <name type="synonym">Eptesicus nilssonii</name>
    <dbReference type="NCBI Taxonomy" id="3371016"/>
    <lineage>
        <taxon>Eukaryota</taxon>
        <taxon>Metazoa</taxon>
        <taxon>Chordata</taxon>
        <taxon>Craniata</taxon>
        <taxon>Vertebrata</taxon>
        <taxon>Euteleostomi</taxon>
        <taxon>Mammalia</taxon>
        <taxon>Eutheria</taxon>
        <taxon>Laurasiatheria</taxon>
        <taxon>Chiroptera</taxon>
        <taxon>Yangochiroptera</taxon>
        <taxon>Vespertilionidae</taxon>
        <taxon>Cnephaeus</taxon>
    </lineage>
</organism>
<dbReference type="AlphaFoldDB" id="A0AA40LPR5"/>
<evidence type="ECO:0000256" key="1">
    <source>
        <dbReference type="SAM" id="MobiDB-lite"/>
    </source>
</evidence>
<proteinExistence type="predicted"/>
<gene>
    <name evidence="3" type="ORF">QTO34_018166</name>
</gene>
<dbReference type="Gene3D" id="3.30.420.10">
    <property type="entry name" value="Ribonuclease H-like superfamily/Ribonuclease H"/>
    <property type="match status" value="1"/>
</dbReference>
<dbReference type="GO" id="GO:0003676">
    <property type="term" value="F:nucleic acid binding"/>
    <property type="evidence" value="ECO:0007669"/>
    <property type="project" value="InterPro"/>
</dbReference>
<dbReference type="InterPro" id="IPR012337">
    <property type="entry name" value="RNaseH-like_sf"/>
</dbReference>
<dbReference type="InterPro" id="IPR036397">
    <property type="entry name" value="RNaseH_sf"/>
</dbReference>
<evidence type="ECO:0000313" key="3">
    <source>
        <dbReference type="EMBL" id="KAK1339613.1"/>
    </source>
</evidence>
<dbReference type="EMBL" id="JAULJE010000008">
    <property type="protein sequence ID" value="KAK1339613.1"/>
    <property type="molecule type" value="Genomic_DNA"/>
</dbReference>
<evidence type="ECO:0000313" key="4">
    <source>
        <dbReference type="Proteomes" id="UP001177744"/>
    </source>
</evidence>
<feature type="compositionally biased region" description="Polar residues" evidence="1">
    <location>
        <begin position="164"/>
        <end position="182"/>
    </location>
</feature>
<dbReference type="Proteomes" id="UP001177744">
    <property type="component" value="Unassembled WGS sequence"/>
</dbReference>
<sequence>MEKAREVTKALLKDISPRVQYGQALKAEIVQQVAKDLGIKWNLHTAYRPQSSGKVQHMNQTLKQAMSKLCQETTLPWTHTLPFLLLRVRCAPRARTPSLNSAKGRFGENRELRNPEATTRTWTEHLIHHSQVKAAHQLSDAQPETLPVDYPQEDNGGPQPQDGDAQSPQPCFCTPQSLSPPASQGRPEVQASLDGSCPRLRVSAQPPREAFGLVPERTVSGGPLKAPMDPVRGFMTLNRTVGCEAAVGTGAGLAHPLHLRSAPPAMGPSLLSAGNTGPYALTVPALLHPLMQSGWGGYRQQVRAAAAASIAKPSEALRDAAAAHTC</sequence>
<dbReference type="InterPro" id="IPR001584">
    <property type="entry name" value="Integrase_cat-core"/>
</dbReference>
<keyword evidence="4" id="KW-1185">Reference proteome</keyword>
<feature type="domain" description="Integrase catalytic" evidence="2">
    <location>
        <begin position="1"/>
        <end position="109"/>
    </location>
</feature>
<dbReference type="GO" id="GO:0015074">
    <property type="term" value="P:DNA integration"/>
    <property type="evidence" value="ECO:0007669"/>
    <property type="project" value="InterPro"/>
</dbReference>
<feature type="region of interest" description="Disordered" evidence="1">
    <location>
        <begin position="145"/>
        <end position="192"/>
    </location>
</feature>
<comment type="caution">
    <text evidence="3">The sequence shown here is derived from an EMBL/GenBank/DDBJ whole genome shotgun (WGS) entry which is preliminary data.</text>
</comment>
<evidence type="ECO:0000259" key="2">
    <source>
        <dbReference type="PROSITE" id="PS50994"/>
    </source>
</evidence>
<name>A0AA40LPR5_CNENI</name>
<accession>A0AA40LPR5</accession>
<dbReference type="SUPFAM" id="SSF53098">
    <property type="entry name" value="Ribonuclease H-like"/>
    <property type="match status" value="1"/>
</dbReference>
<protein>
    <recommendedName>
        <fullName evidence="2">Integrase catalytic domain-containing protein</fullName>
    </recommendedName>
</protein>